<dbReference type="RefSeq" id="XP_031940510.1">
    <property type="nucleotide sequence ID" value="XM_032078910.1"/>
</dbReference>
<feature type="chain" id="PRO_5024867715" evidence="2">
    <location>
        <begin position="21"/>
        <end position="106"/>
    </location>
</feature>
<proteinExistence type="predicted"/>
<evidence type="ECO:0000256" key="2">
    <source>
        <dbReference type="SAM" id="SignalP"/>
    </source>
</evidence>
<keyword evidence="2" id="KW-0732">Signal</keyword>
<evidence type="ECO:0000256" key="1">
    <source>
        <dbReference type="SAM" id="MobiDB-lite"/>
    </source>
</evidence>
<dbReference type="OrthoDB" id="4493557at2759"/>
<accession>A0A5N7D9X7</accession>
<keyword evidence="4" id="KW-1185">Reference proteome</keyword>
<dbReference type="Gene3D" id="1.10.287.1060">
    <property type="entry name" value="ESAT-6-like"/>
    <property type="match status" value="1"/>
</dbReference>
<evidence type="ECO:0000313" key="4">
    <source>
        <dbReference type="Proteomes" id="UP000325579"/>
    </source>
</evidence>
<dbReference type="Proteomes" id="UP000325579">
    <property type="component" value="Unassembled WGS sequence"/>
</dbReference>
<evidence type="ECO:0000313" key="3">
    <source>
        <dbReference type="EMBL" id="KAE8403191.1"/>
    </source>
</evidence>
<feature type="signal peptide" evidence="2">
    <location>
        <begin position="1"/>
        <end position="20"/>
    </location>
</feature>
<feature type="region of interest" description="Disordered" evidence="1">
    <location>
        <begin position="87"/>
        <end position="106"/>
    </location>
</feature>
<reference evidence="3 4" key="1">
    <citation type="submission" date="2019-04" db="EMBL/GenBank/DDBJ databases">
        <authorList>
            <consortium name="DOE Joint Genome Institute"/>
            <person name="Mondo S."/>
            <person name="Kjaerbolling I."/>
            <person name="Vesth T."/>
            <person name="Frisvad J.C."/>
            <person name="Nybo J.L."/>
            <person name="Theobald S."/>
            <person name="Kildgaard S."/>
            <person name="Isbrandt T."/>
            <person name="Kuo A."/>
            <person name="Sato A."/>
            <person name="Lyhne E.K."/>
            <person name="Kogle M.E."/>
            <person name="Wiebenga A."/>
            <person name="Kun R.S."/>
            <person name="Lubbers R.J."/>
            <person name="Makela M.R."/>
            <person name="Barry K."/>
            <person name="Chovatia M."/>
            <person name="Clum A."/>
            <person name="Daum C."/>
            <person name="Haridas S."/>
            <person name="He G."/>
            <person name="LaButti K."/>
            <person name="Lipzen A."/>
            <person name="Riley R."/>
            <person name="Salamov A."/>
            <person name="Simmons B.A."/>
            <person name="Magnuson J.K."/>
            <person name="Henrissat B."/>
            <person name="Mortensen U.H."/>
            <person name="Larsen T.O."/>
            <person name="Devries R.P."/>
            <person name="Grigoriev I.V."/>
            <person name="Machida M."/>
            <person name="Baker S.E."/>
            <person name="Andersen M.R."/>
            <person name="Cantor M.N."/>
            <person name="Hua S.X."/>
        </authorList>
    </citation>
    <scope>NUCLEOTIDE SEQUENCE [LARGE SCALE GENOMIC DNA]</scope>
    <source>
        <strain evidence="3 4">CBS 119388</strain>
    </source>
</reference>
<organism evidence="3 4">
    <name type="scientific">Aspergillus pseudonomiae</name>
    <dbReference type="NCBI Taxonomy" id="1506151"/>
    <lineage>
        <taxon>Eukaryota</taxon>
        <taxon>Fungi</taxon>
        <taxon>Dikarya</taxon>
        <taxon>Ascomycota</taxon>
        <taxon>Pezizomycotina</taxon>
        <taxon>Eurotiomycetes</taxon>
        <taxon>Eurotiomycetidae</taxon>
        <taxon>Eurotiales</taxon>
        <taxon>Aspergillaceae</taxon>
        <taxon>Aspergillus</taxon>
        <taxon>Aspergillus subgen. Circumdati</taxon>
    </lineage>
</organism>
<dbReference type="AlphaFoldDB" id="A0A5N7D9X7"/>
<dbReference type="GeneID" id="43663601"/>
<dbReference type="InterPro" id="IPR036689">
    <property type="entry name" value="ESAT-6-like_sf"/>
</dbReference>
<protein>
    <submittedName>
        <fullName evidence="3">Uncharacterized protein</fullName>
    </submittedName>
</protein>
<sequence length="106" mass="11351">MYLSKLLSVALLTTLTAAAATPSNLEAREQSGCRQAHAGLAQASQYYTSLSSQWHGSAKNAIIKLLRELDSEANNIARTCARLAEVEKSSKESFSGAEQAASDRFS</sequence>
<name>A0A5N7D9X7_9EURO</name>
<dbReference type="SUPFAM" id="SSF140453">
    <property type="entry name" value="EsxAB dimer-like"/>
    <property type="match status" value="1"/>
</dbReference>
<gene>
    <name evidence="3" type="ORF">BDV37DRAFT_147012</name>
</gene>
<dbReference type="EMBL" id="ML736779">
    <property type="protein sequence ID" value="KAE8403191.1"/>
    <property type="molecule type" value="Genomic_DNA"/>
</dbReference>